<dbReference type="OrthoDB" id="9811308at2"/>
<dbReference type="AlphaFoldDB" id="A0A3L7K2I3"/>
<keyword evidence="3" id="KW-1185">Reference proteome</keyword>
<evidence type="ECO:0000256" key="1">
    <source>
        <dbReference type="SAM" id="Phobius"/>
    </source>
</evidence>
<keyword evidence="1" id="KW-0812">Transmembrane</keyword>
<reference evidence="2 3" key="1">
    <citation type="submission" date="2018-10" db="EMBL/GenBank/DDBJ databases">
        <title>Falsibacillus sp. genome draft.</title>
        <authorList>
            <person name="Shi S."/>
        </authorList>
    </citation>
    <scope>NUCLEOTIDE SEQUENCE [LARGE SCALE GENOMIC DNA]</scope>
    <source>
        <strain evidence="2 3">GY 10110</strain>
    </source>
</reference>
<sequence>MESKLLWMIIGMGVVTYLPRMLPFVLFRGRELPPFVQGVLKNVPYATLGALIFPGILLIKNQDVWFGVIGAAASFILALLGANVIFVVLGAIGILSVYSYFF</sequence>
<feature type="transmembrane region" description="Helical" evidence="1">
    <location>
        <begin position="39"/>
        <end position="59"/>
    </location>
</feature>
<dbReference type="RefSeq" id="WP_121679216.1">
    <property type="nucleotide sequence ID" value="NZ_RCVZ01000002.1"/>
</dbReference>
<name>A0A3L7K2I3_9BACI</name>
<evidence type="ECO:0000313" key="2">
    <source>
        <dbReference type="EMBL" id="RLQ97266.1"/>
    </source>
</evidence>
<gene>
    <name evidence="2" type="ORF">D9X91_03705</name>
</gene>
<proteinExistence type="predicted"/>
<comment type="caution">
    <text evidence="2">The sequence shown here is derived from an EMBL/GenBank/DDBJ whole genome shotgun (WGS) entry which is preliminary data.</text>
</comment>
<evidence type="ECO:0000313" key="3">
    <source>
        <dbReference type="Proteomes" id="UP000276770"/>
    </source>
</evidence>
<dbReference type="Pfam" id="PF05437">
    <property type="entry name" value="AzlD"/>
    <property type="match status" value="1"/>
</dbReference>
<dbReference type="InterPro" id="IPR008407">
    <property type="entry name" value="Brnchd-chn_aa_trnsp_AzlD"/>
</dbReference>
<feature type="transmembrane region" description="Helical" evidence="1">
    <location>
        <begin position="6"/>
        <end position="27"/>
    </location>
</feature>
<keyword evidence="1" id="KW-1133">Transmembrane helix</keyword>
<keyword evidence="1" id="KW-0472">Membrane</keyword>
<organism evidence="2 3">
    <name type="scientific">Falsibacillus albus</name>
    <dbReference type="NCBI Taxonomy" id="2478915"/>
    <lineage>
        <taxon>Bacteria</taxon>
        <taxon>Bacillati</taxon>
        <taxon>Bacillota</taxon>
        <taxon>Bacilli</taxon>
        <taxon>Bacillales</taxon>
        <taxon>Bacillaceae</taxon>
        <taxon>Falsibacillus</taxon>
    </lineage>
</organism>
<feature type="transmembrane region" description="Helical" evidence="1">
    <location>
        <begin position="65"/>
        <end position="98"/>
    </location>
</feature>
<dbReference type="Proteomes" id="UP000276770">
    <property type="component" value="Unassembled WGS sequence"/>
</dbReference>
<protein>
    <submittedName>
        <fullName evidence="2">AzlD domain-containing protein</fullName>
    </submittedName>
</protein>
<dbReference type="EMBL" id="RCVZ01000002">
    <property type="protein sequence ID" value="RLQ97266.1"/>
    <property type="molecule type" value="Genomic_DNA"/>
</dbReference>
<accession>A0A3L7K2I3</accession>